<comment type="similarity">
    <text evidence="1">Belongs to the HMG-CoA lyase family.</text>
</comment>
<dbReference type="EMBL" id="FOES01000023">
    <property type="protein sequence ID" value="SEQ70740.1"/>
    <property type="molecule type" value="Genomic_DNA"/>
</dbReference>
<dbReference type="RefSeq" id="WP_091774065.1">
    <property type="nucleotide sequence ID" value="NZ_FOES01000023.1"/>
</dbReference>
<dbReference type="InterPro" id="IPR013785">
    <property type="entry name" value="Aldolase_TIM"/>
</dbReference>
<evidence type="ECO:0000256" key="2">
    <source>
        <dbReference type="ARBA" id="ARBA00022723"/>
    </source>
</evidence>
<proteinExistence type="inferred from homology"/>
<evidence type="ECO:0000313" key="5">
    <source>
        <dbReference type="EMBL" id="SEQ70740.1"/>
    </source>
</evidence>
<dbReference type="Pfam" id="PF00682">
    <property type="entry name" value="HMGL-like"/>
    <property type="match status" value="1"/>
</dbReference>
<dbReference type="GO" id="GO:0046872">
    <property type="term" value="F:metal ion binding"/>
    <property type="evidence" value="ECO:0007669"/>
    <property type="project" value="UniProtKB-KW"/>
</dbReference>
<keyword evidence="3 5" id="KW-0456">Lyase</keyword>
<dbReference type="CDD" id="cd07938">
    <property type="entry name" value="DRE_TIM_HMGL"/>
    <property type="match status" value="1"/>
</dbReference>
<gene>
    <name evidence="5" type="ORF">SAMN05216362_12329</name>
</gene>
<dbReference type="GO" id="GO:0004419">
    <property type="term" value="F:hydroxymethylglutaryl-CoA lyase activity"/>
    <property type="evidence" value="ECO:0007669"/>
    <property type="project" value="TreeGrafter"/>
</dbReference>
<evidence type="ECO:0000313" key="6">
    <source>
        <dbReference type="Proteomes" id="UP000199427"/>
    </source>
</evidence>
<dbReference type="GO" id="GO:0046951">
    <property type="term" value="P:ketone body biosynthetic process"/>
    <property type="evidence" value="ECO:0007669"/>
    <property type="project" value="TreeGrafter"/>
</dbReference>
<dbReference type="InterPro" id="IPR043594">
    <property type="entry name" value="HMGL"/>
</dbReference>
<dbReference type="GO" id="GO:0006552">
    <property type="term" value="P:L-leucine catabolic process"/>
    <property type="evidence" value="ECO:0007669"/>
    <property type="project" value="TreeGrafter"/>
</dbReference>
<organism evidence="5 6">
    <name type="scientific">Piscibacillus halophilus</name>
    <dbReference type="NCBI Taxonomy" id="571933"/>
    <lineage>
        <taxon>Bacteria</taxon>
        <taxon>Bacillati</taxon>
        <taxon>Bacillota</taxon>
        <taxon>Bacilli</taxon>
        <taxon>Bacillales</taxon>
        <taxon>Bacillaceae</taxon>
        <taxon>Piscibacillus</taxon>
    </lineage>
</organism>
<dbReference type="InterPro" id="IPR000891">
    <property type="entry name" value="PYR_CT"/>
</dbReference>
<sequence>MKEIKIQEVMPRDGLQNEPLFVPTEKKVDLINRLSQSGVSKIEVTSFVSPKAIPNLKDAEDVMTRIDRNPNVIYSTLVPNLKGAERAVQCKVDEINLLVSASNTHNLENVRRTTSETFDNFNKLIDYLSDYDVILNGSLGTTFGCPFEGHIPQDRIFELVESYLKLNVKGITLADTTGMATPNQVYDLCSELINRYPEANFTLHFHNTRGMGLANVLEGIRAGITQFDSSLGGVGGCPFAPGASGNICTEDLVHMLHFMGYQTNVDLDLIINISKQLQDVLQHELPGQIIKAGKITDLHNSSISN</sequence>
<accession>A0A1H9I836</accession>
<reference evidence="5 6" key="1">
    <citation type="submission" date="2016-10" db="EMBL/GenBank/DDBJ databases">
        <authorList>
            <person name="de Groot N.N."/>
        </authorList>
    </citation>
    <scope>NUCLEOTIDE SEQUENCE [LARGE SCALE GENOMIC DNA]</scope>
    <source>
        <strain evidence="5 6">DSM 21633</strain>
    </source>
</reference>
<evidence type="ECO:0000259" key="4">
    <source>
        <dbReference type="PROSITE" id="PS50991"/>
    </source>
</evidence>
<dbReference type="PANTHER" id="PTHR42738">
    <property type="entry name" value="HYDROXYMETHYLGLUTARYL-COA LYASE"/>
    <property type="match status" value="1"/>
</dbReference>
<dbReference type="PROSITE" id="PS50991">
    <property type="entry name" value="PYR_CT"/>
    <property type="match status" value="1"/>
</dbReference>
<dbReference type="Gene3D" id="3.20.20.70">
    <property type="entry name" value="Aldolase class I"/>
    <property type="match status" value="1"/>
</dbReference>
<dbReference type="SUPFAM" id="SSF51569">
    <property type="entry name" value="Aldolase"/>
    <property type="match status" value="1"/>
</dbReference>
<dbReference type="NCBIfam" id="NF004283">
    <property type="entry name" value="PRK05692.1"/>
    <property type="match status" value="1"/>
</dbReference>
<dbReference type="Proteomes" id="UP000199427">
    <property type="component" value="Unassembled WGS sequence"/>
</dbReference>
<dbReference type="STRING" id="571933.SAMN05216362_12329"/>
<feature type="domain" description="Pyruvate carboxyltransferase" evidence="4">
    <location>
        <begin position="4"/>
        <end position="271"/>
    </location>
</feature>
<keyword evidence="6" id="KW-1185">Reference proteome</keyword>
<evidence type="ECO:0000256" key="3">
    <source>
        <dbReference type="ARBA" id="ARBA00023239"/>
    </source>
</evidence>
<dbReference type="AlphaFoldDB" id="A0A1H9I836"/>
<dbReference type="PANTHER" id="PTHR42738:SF7">
    <property type="entry name" value="HYDROXYMETHYLGLUTARYL-COA LYASE"/>
    <property type="match status" value="1"/>
</dbReference>
<keyword evidence="2" id="KW-0479">Metal-binding</keyword>
<name>A0A1H9I836_9BACI</name>
<dbReference type="FunFam" id="3.20.20.70:FF:000071">
    <property type="entry name" value="Hydroxymethylglutaryl-CoA lyase"/>
    <property type="match status" value="1"/>
</dbReference>
<protein>
    <submittedName>
        <fullName evidence="5">Hydroxymethylglutaryl-CoA lyase</fullName>
    </submittedName>
</protein>
<dbReference type="OrthoDB" id="9784013at2"/>
<evidence type="ECO:0000256" key="1">
    <source>
        <dbReference type="ARBA" id="ARBA00009405"/>
    </source>
</evidence>